<evidence type="ECO:0000313" key="8">
    <source>
        <dbReference type="Proteomes" id="UP000460272"/>
    </source>
</evidence>
<evidence type="ECO:0000256" key="3">
    <source>
        <dbReference type="ARBA" id="ARBA00023082"/>
    </source>
</evidence>
<evidence type="ECO:0000256" key="4">
    <source>
        <dbReference type="ARBA" id="ARBA00023163"/>
    </source>
</evidence>
<feature type="domain" description="RNA polymerase sigma factor 70 region 4 type 2" evidence="6">
    <location>
        <begin position="63"/>
        <end position="114"/>
    </location>
</feature>
<gene>
    <name evidence="7" type="ORF">EAS64_16625</name>
</gene>
<comment type="similarity">
    <text evidence="1">Belongs to the sigma-70 factor family. ECF subfamily.</text>
</comment>
<evidence type="ECO:0000256" key="2">
    <source>
        <dbReference type="ARBA" id="ARBA00023015"/>
    </source>
</evidence>
<dbReference type="GO" id="GO:0016987">
    <property type="term" value="F:sigma factor activity"/>
    <property type="evidence" value="ECO:0007669"/>
    <property type="project" value="UniProtKB-KW"/>
</dbReference>
<proteinExistence type="inferred from homology"/>
<dbReference type="OrthoDB" id="4184921at2"/>
<accession>A0A6P2C3F1</accession>
<dbReference type="InterPro" id="IPR013324">
    <property type="entry name" value="RNA_pol_sigma_r3/r4-like"/>
</dbReference>
<dbReference type="EMBL" id="RPFW01000003">
    <property type="protein sequence ID" value="TVZ04043.1"/>
    <property type="molecule type" value="Genomic_DNA"/>
</dbReference>
<dbReference type="GO" id="GO:0003677">
    <property type="term" value="F:DNA binding"/>
    <property type="evidence" value="ECO:0007669"/>
    <property type="project" value="InterPro"/>
</dbReference>
<keyword evidence="8" id="KW-1185">Reference proteome</keyword>
<evidence type="ECO:0000256" key="5">
    <source>
        <dbReference type="SAM" id="MobiDB-lite"/>
    </source>
</evidence>
<evidence type="ECO:0000313" key="7">
    <source>
        <dbReference type="EMBL" id="TVZ04043.1"/>
    </source>
</evidence>
<evidence type="ECO:0000259" key="6">
    <source>
        <dbReference type="Pfam" id="PF08281"/>
    </source>
</evidence>
<dbReference type="RefSeq" id="WP_145853913.1">
    <property type="nucleotide sequence ID" value="NZ_RPFW01000003.1"/>
</dbReference>
<keyword evidence="4" id="KW-0804">Transcription</keyword>
<dbReference type="InterPro" id="IPR013249">
    <property type="entry name" value="RNA_pol_sigma70_r4_t2"/>
</dbReference>
<keyword evidence="3" id="KW-0731">Sigma factor</keyword>
<feature type="region of interest" description="Disordered" evidence="5">
    <location>
        <begin position="125"/>
        <end position="153"/>
    </location>
</feature>
<feature type="compositionally biased region" description="Low complexity" evidence="5">
    <location>
        <begin position="126"/>
        <end position="143"/>
    </location>
</feature>
<dbReference type="Proteomes" id="UP000460272">
    <property type="component" value="Unassembled WGS sequence"/>
</dbReference>
<dbReference type="InterPro" id="IPR039425">
    <property type="entry name" value="RNA_pol_sigma-70-like"/>
</dbReference>
<dbReference type="PANTHER" id="PTHR43133:SF25">
    <property type="entry name" value="RNA POLYMERASE SIGMA FACTOR RFAY-RELATED"/>
    <property type="match status" value="1"/>
</dbReference>
<dbReference type="Pfam" id="PF08281">
    <property type="entry name" value="Sigma70_r4_2"/>
    <property type="match status" value="1"/>
</dbReference>
<evidence type="ECO:0000256" key="1">
    <source>
        <dbReference type="ARBA" id="ARBA00010641"/>
    </source>
</evidence>
<dbReference type="GO" id="GO:0006352">
    <property type="term" value="P:DNA-templated transcription initiation"/>
    <property type="evidence" value="ECO:0007669"/>
    <property type="project" value="InterPro"/>
</dbReference>
<dbReference type="SUPFAM" id="SSF88659">
    <property type="entry name" value="Sigma3 and sigma4 domains of RNA polymerase sigma factors"/>
    <property type="match status" value="1"/>
</dbReference>
<protein>
    <submittedName>
        <fullName evidence="7">Sigma-70 family RNA polymerase sigma factor</fullName>
    </submittedName>
</protein>
<dbReference type="PANTHER" id="PTHR43133">
    <property type="entry name" value="RNA POLYMERASE ECF-TYPE SIGMA FACTO"/>
    <property type="match status" value="1"/>
</dbReference>
<keyword evidence="2" id="KW-0805">Transcription regulation</keyword>
<comment type="caution">
    <text evidence="7">The sequence shown here is derived from an EMBL/GenBank/DDBJ whole genome shotgun (WGS) entry which is preliminary data.</text>
</comment>
<name>A0A6P2C3F1_9ACTN</name>
<sequence length="153" mass="16597">MARLAEIPQPPLPWLLGVARNLLRQQFGRARRQQRLADRIAALTSDADLQAWDAGEHVVERAAALDALGSLNEGDVEALTLVTWHGLSTVEAAEVVGCSPRAFTVRLHRARGRLADALRRFDDQSPAHSRAARAAAGQDGRAPLLRLSEGNGR</sequence>
<organism evidence="7 8">
    <name type="scientific">Trebonia kvetii</name>
    <dbReference type="NCBI Taxonomy" id="2480626"/>
    <lineage>
        <taxon>Bacteria</taxon>
        <taxon>Bacillati</taxon>
        <taxon>Actinomycetota</taxon>
        <taxon>Actinomycetes</taxon>
        <taxon>Streptosporangiales</taxon>
        <taxon>Treboniaceae</taxon>
        <taxon>Trebonia</taxon>
    </lineage>
</organism>
<dbReference type="InterPro" id="IPR036388">
    <property type="entry name" value="WH-like_DNA-bd_sf"/>
</dbReference>
<reference evidence="7 8" key="1">
    <citation type="submission" date="2018-11" db="EMBL/GenBank/DDBJ databases">
        <title>Trebonia kvetii gen.nov., sp.nov., a novel acidophilic actinobacterium, and proposal of the new actinobacterial family Treboniaceae fam. nov.</title>
        <authorList>
            <person name="Rapoport D."/>
            <person name="Sagova-Mareckova M."/>
            <person name="Sedlacek I."/>
            <person name="Provaznik J."/>
            <person name="Kralova S."/>
            <person name="Pavlinic D."/>
            <person name="Benes V."/>
            <person name="Kopecky J."/>
        </authorList>
    </citation>
    <scope>NUCLEOTIDE SEQUENCE [LARGE SCALE GENOMIC DNA]</scope>
    <source>
        <strain evidence="7 8">15Tr583</strain>
    </source>
</reference>
<dbReference type="Gene3D" id="1.10.10.10">
    <property type="entry name" value="Winged helix-like DNA-binding domain superfamily/Winged helix DNA-binding domain"/>
    <property type="match status" value="1"/>
</dbReference>
<dbReference type="AlphaFoldDB" id="A0A6P2C3F1"/>